<dbReference type="GO" id="GO:0006637">
    <property type="term" value="P:acyl-CoA metabolic process"/>
    <property type="evidence" value="ECO:0007669"/>
    <property type="project" value="InterPro"/>
</dbReference>
<dbReference type="InterPro" id="IPR003703">
    <property type="entry name" value="Acyl_CoA_thio"/>
</dbReference>
<dbReference type="InterPro" id="IPR029069">
    <property type="entry name" value="HotDog_dom_sf"/>
</dbReference>
<reference evidence="4 5" key="1">
    <citation type="journal article" date="2016" name="Genome Biol. Evol.">
        <title>Divergent and convergent evolution of fungal pathogenicity.</title>
        <authorList>
            <person name="Shang Y."/>
            <person name="Xiao G."/>
            <person name="Zheng P."/>
            <person name="Cen K."/>
            <person name="Zhan S."/>
            <person name="Wang C."/>
        </authorList>
    </citation>
    <scope>NUCLEOTIDE SEQUENCE [LARGE SCALE GENOMIC DNA]</scope>
    <source>
        <strain evidence="4 5">RCEF 264</strain>
    </source>
</reference>
<accession>A0A167TBB9</accession>
<evidence type="ECO:0000259" key="2">
    <source>
        <dbReference type="Pfam" id="PF13622"/>
    </source>
</evidence>
<comment type="caution">
    <text evidence="4">The sequence shown here is derived from an EMBL/GenBank/DDBJ whole genome shotgun (WGS) entry which is preliminary data.</text>
</comment>
<feature type="domain" description="Acyl-CoA thioesterase-like N-terminal HotDog" evidence="2">
    <location>
        <begin position="44"/>
        <end position="129"/>
    </location>
</feature>
<dbReference type="PANTHER" id="PTHR11066">
    <property type="entry name" value="ACYL-COA THIOESTERASE"/>
    <property type="match status" value="1"/>
</dbReference>
<dbReference type="PANTHER" id="PTHR11066:SF34">
    <property type="entry name" value="ACYL-COENZYME A THIOESTERASE 8"/>
    <property type="match status" value="1"/>
</dbReference>
<dbReference type="AlphaFoldDB" id="A0A167TBB9"/>
<dbReference type="STRING" id="1081102.A0A167TBB9"/>
<organism evidence="4 5">
    <name type="scientific">Niveomyces insectorum RCEF 264</name>
    <dbReference type="NCBI Taxonomy" id="1081102"/>
    <lineage>
        <taxon>Eukaryota</taxon>
        <taxon>Fungi</taxon>
        <taxon>Dikarya</taxon>
        <taxon>Ascomycota</taxon>
        <taxon>Pezizomycotina</taxon>
        <taxon>Sordariomycetes</taxon>
        <taxon>Hypocreomycetidae</taxon>
        <taxon>Hypocreales</taxon>
        <taxon>Cordycipitaceae</taxon>
        <taxon>Niveomyces</taxon>
    </lineage>
</organism>
<evidence type="ECO:0000259" key="3">
    <source>
        <dbReference type="Pfam" id="PF20789"/>
    </source>
</evidence>
<feature type="region of interest" description="Disordered" evidence="1">
    <location>
        <begin position="1"/>
        <end position="23"/>
    </location>
</feature>
<proteinExistence type="predicted"/>
<dbReference type="InterPro" id="IPR049449">
    <property type="entry name" value="TesB_ACOT8-like_N"/>
</dbReference>
<dbReference type="GO" id="GO:0005782">
    <property type="term" value="C:peroxisomal matrix"/>
    <property type="evidence" value="ECO:0007669"/>
    <property type="project" value="UniProtKB-SubCell"/>
</dbReference>
<dbReference type="Gene3D" id="3.10.129.10">
    <property type="entry name" value="Hotdog Thioesterase"/>
    <property type="match status" value="2"/>
</dbReference>
<evidence type="ECO:0000256" key="1">
    <source>
        <dbReference type="SAM" id="MobiDB-lite"/>
    </source>
</evidence>
<sequence length="428" mass="45880">MPAIARPTLFRPPPPDPGRSPIENDLEVTAVSDLGEDIFTNTRPPWHPPGARGVYGGSVVAMSLAAGQRTVPARFALHSLHCYFLLAGHGQVPILFHVERVRDGRSFATRTVQARQRGKCIFTVTMSFTKPQAAAAMVSLSRPNPVVTAASSAGILSTPLPLPPPQPRPQIPLPVHVQHAAASPPERPPLPGPGYGEDDDAVLRDVRFARILGADDADNPPQPIMAGPLVLVGGPAPTDKNDGAPYYAKSLQWVRVRGRISAAGGSAAHLTALAYMSDRYFIGTICRLHRLWRFPFSVEDVLASEKAAAADGADGADTTLPFTPSTARDIRTYIEADGGVPLEAYRGRPSVGMVVSLDHTLYVHEPARVRADEWLLAEMASPWAGAGRGVVTQRLFAADGTLLATCIQEGIIRLKEPEPEDTNVRSKI</sequence>
<protein>
    <submittedName>
        <fullName evidence="4">Acyl-thioesterase 2</fullName>
    </submittedName>
</protein>
<dbReference type="GO" id="GO:0047617">
    <property type="term" value="F:fatty acyl-CoA hydrolase activity"/>
    <property type="evidence" value="ECO:0007669"/>
    <property type="project" value="InterPro"/>
</dbReference>
<dbReference type="SUPFAM" id="SSF54637">
    <property type="entry name" value="Thioesterase/thiol ester dehydrase-isomerase"/>
    <property type="match status" value="2"/>
</dbReference>
<dbReference type="CDD" id="cd03445">
    <property type="entry name" value="Thioesterase_II_repeat2"/>
    <property type="match status" value="1"/>
</dbReference>
<evidence type="ECO:0000313" key="5">
    <source>
        <dbReference type="Proteomes" id="UP000076874"/>
    </source>
</evidence>
<dbReference type="Proteomes" id="UP000076874">
    <property type="component" value="Unassembled WGS sequence"/>
</dbReference>
<feature type="domain" description="Acyl-CoA thioesterase-like C-terminal" evidence="3">
    <location>
        <begin position="233"/>
        <end position="412"/>
    </location>
</feature>
<dbReference type="InterPro" id="IPR049450">
    <property type="entry name" value="ACOT8-like_C"/>
</dbReference>
<name>A0A167TBB9_9HYPO</name>
<dbReference type="CDD" id="cd03444">
    <property type="entry name" value="Thioesterase_II_repeat1"/>
    <property type="match status" value="1"/>
</dbReference>
<dbReference type="Pfam" id="PF20789">
    <property type="entry name" value="4HBT_3C"/>
    <property type="match status" value="1"/>
</dbReference>
<keyword evidence="5" id="KW-1185">Reference proteome</keyword>
<dbReference type="Pfam" id="PF13622">
    <property type="entry name" value="4HBT_3"/>
    <property type="match status" value="1"/>
</dbReference>
<feature type="region of interest" description="Disordered" evidence="1">
    <location>
        <begin position="177"/>
        <end position="197"/>
    </location>
</feature>
<dbReference type="OrthoDB" id="68328at2759"/>
<evidence type="ECO:0000313" key="4">
    <source>
        <dbReference type="EMBL" id="OAA60416.1"/>
    </source>
</evidence>
<gene>
    <name evidence="4" type="ORF">SPI_05540</name>
</gene>
<dbReference type="GO" id="GO:0009062">
    <property type="term" value="P:fatty acid catabolic process"/>
    <property type="evidence" value="ECO:0007669"/>
    <property type="project" value="TreeGrafter"/>
</dbReference>
<dbReference type="EMBL" id="AZHD01000009">
    <property type="protein sequence ID" value="OAA60416.1"/>
    <property type="molecule type" value="Genomic_DNA"/>
</dbReference>